<keyword evidence="2" id="KW-1185">Reference proteome</keyword>
<gene>
    <name evidence="1" type="ORF">J2T22_004227</name>
</gene>
<accession>A0ABT9URD4</accession>
<comment type="caution">
    <text evidence="1">The sequence shown here is derived from an EMBL/GenBank/DDBJ whole genome shotgun (WGS) entry which is preliminary data.</text>
</comment>
<sequence length="290" mass="32465">MELLLERPAYRRRWKAKVGNMILGAGLNQKAVCEVLAEQAWEEGFDQTPRQLKDRVSRALGPRPGAISGETLRWFIGGFAMTPEDAQYLWSATDVDDNGVTLLGSKGLGVPPPRDYRTVTAQEIHRLGPDGIPYQHRSNLILEATDRFSFYPFISSTDAVSVEPMRGARIVGKPYKINDELTAVNIRLHEPVLRGETVSLEYVTQFLYVSAPPPEFRRGVAITGVETLEICVCFHPECLPTRVWWCTWAGLEKAIVSEEPVRLESDGSVTRVARRLSGTMVGFRWSFEGA</sequence>
<dbReference type="RefSeq" id="WP_307493409.1">
    <property type="nucleotide sequence ID" value="NZ_JAUSSY010000024.1"/>
</dbReference>
<protein>
    <submittedName>
        <fullName evidence="1">Uncharacterized protein</fullName>
    </submittedName>
</protein>
<name>A0ABT9URD4_9MICC</name>
<proteinExistence type="predicted"/>
<dbReference type="EMBL" id="JAUSSY010000024">
    <property type="protein sequence ID" value="MDQ0121014.1"/>
    <property type="molecule type" value="Genomic_DNA"/>
</dbReference>
<reference evidence="1 2" key="1">
    <citation type="submission" date="2023-07" db="EMBL/GenBank/DDBJ databases">
        <title>Sorghum-associated microbial communities from plants grown in Nebraska, USA.</title>
        <authorList>
            <person name="Schachtman D."/>
        </authorList>
    </citation>
    <scope>NUCLEOTIDE SEQUENCE [LARGE SCALE GENOMIC DNA]</scope>
    <source>
        <strain evidence="1 2">DS994</strain>
    </source>
</reference>
<organism evidence="1 2">
    <name type="scientific">Pseudarthrobacter defluvii</name>
    <dbReference type="NCBI Taxonomy" id="410837"/>
    <lineage>
        <taxon>Bacteria</taxon>
        <taxon>Bacillati</taxon>
        <taxon>Actinomycetota</taxon>
        <taxon>Actinomycetes</taxon>
        <taxon>Micrococcales</taxon>
        <taxon>Micrococcaceae</taxon>
        <taxon>Pseudarthrobacter</taxon>
    </lineage>
</organism>
<dbReference type="Proteomes" id="UP001226389">
    <property type="component" value="Unassembled WGS sequence"/>
</dbReference>
<evidence type="ECO:0000313" key="1">
    <source>
        <dbReference type="EMBL" id="MDQ0121014.1"/>
    </source>
</evidence>
<evidence type="ECO:0000313" key="2">
    <source>
        <dbReference type="Proteomes" id="UP001226389"/>
    </source>
</evidence>